<gene>
    <name evidence="4" type="ORF">A4X03_0g3193</name>
    <name evidence="3" type="ORF">JKIAZH3_G3664</name>
</gene>
<accession>A0A177V6Z5</accession>
<evidence type="ECO:0000313" key="6">
    <source>
        <dbReference type="Proteomes" id="UP000836402"/>
    </source>
</evidence>
<proteinExistence type="predicted"/>
<dbReference type="Proteomes" id="UP000836402">
    <property type="component" value="Unassembled WGS sequence"/>
</dbReference>
<reference evidence="3" key="3">
    <citation type="submission" date="2020-10" db="EMBL/GenBank/DDBJ databases">
        <authorList>
            <person name="Sedaghatjoo S."/>
        </authorList>
    </citation>
    <scope>NUCLEOTIDE SEQUENCE</scope>
    <source>
        <strain evidence="3">AZH3</strain>
    </source>
</reference>
<evidence type="ECO:0000313" key="3">
    <source>
        <dbReference type="EMBL" id="CAD6905504.1"/>
    </source>
</evidence>
<keyword evidence="6" id="KW-1185">Reference proteome</keyword>
<dbReference type="InterPro" id="IPR018849">
    <property type="entry name" value="Urb2/Npa2_C"/>
</dbReference>
<feature type="compositionally biased region" description="Polar residues" evidence="1">
    <location>
        <begin position="583"/>
        <end position="593"/>
    </location>
</feature>
<dbReference type="EMBL" id="CAJHJG010000760">
    <property type="protein sequence ID" value="CAD6905504.1"/>
    <property type="molecule type" value="Genomic_DNA"/>
</dbReference>
<organism evidence="4 5">
    <name type="scientific">Tilletia caries</name>
    <name type="common">wheat bunt fungus</name>
    <dbReference type="NCBI Taxonomy" id="13290"/>
    <lineage>
        <taxon>Eukaryota</taxon>
        <taxon>Fungi</taxon>
        <taxon>Dikarya</taxon>
        <taxon>Basidiomycota</taxon>
        <taxon>Ustilaginomycotina</taxon>
        <taxon>Exobasidiomycetes</taxon>
        <taxon>Tilletiales</taxon>
        <taxon>Tilletiaceae</taxon>
        <taxon>Tilletia</taxon>
    </lineage>
</organism>
<reference evidence="4" key="1">
    <citation type="submission" date="2016-04" db="EMBL/GenBank/DDBJ databases">
        <authorList>
            <person name="Nguyen H.D."/>
            <person name="Kesanakurti P."/>
            <person name="Cullis J."/>
            <person name="Levesque C.A."/>
            <person name="Hambleton S."/>
        </authorList>
    </citation>
    <scope>NUCLEOTIDE SEQUENCE</scope>
    <source>
        <strain evidence="4">DAOMC 238032</strain>
    </source>
</reference>
<evidence type="ECO:0000313" key="4">
    <source>
        <dbReference type="EMBL" id="KAE8261509.1"/>
    </source>
</evidence>
<dbReference type="Pfam" id="PF10441">
    <property type="entry name" value="Urb2"/>
    <property type="match status" value="1"/>
</dbReference>
<feature type="domain" description="Nucleolar 27S pre-rRNA processing Urb2/Npa2 C-terminal" evidence="2">
    <location>
        <begin position="1228"/>
        <end position="1472"/>
    </location>
</feature>
<name>A0A177V6Z5_9BASI</name>
<evidence type="ECO:0000313" key="5">
    <source>
        <dbReference type="Proteomes" id="UP000077671"/>
    </source>
</evidence>
<feature type="region of interest" description="Disordered" evidence="1">
    <location>
        <begin position="566"/>
        <end position="595"/>
    </location>
</feature>
<comment type="caution">
    <text evidence="4">The sequence shown here is derived from an EMBL/GenBank/DDBJ whole genome shotgun (WGS) entry which is preliminary data.</text>
</comment>
<evidence type="ECO:0000259" key="2">
    <source>
        <dbReference type="Pfam" id="PF10441"/>
    </source>
</evidence>
<dbReference type="Proteomes" id="UP000077671">
    <property type="component" value="Unassembled WGS sequence"/>
</dbReference>
<dbReference type="EMBL" id="LWDD02000355">
    <property type="protein sequence ID" value="KAE8261509.1"/>
    <property type="molecule type" value="Genomic_DNA"/>
</dbReference>
<evidence type="ECO:0000256" key="1">
    <source>
        <dbReference type="SAM" id="MobiDB-lite"/>
    </source>
</evidence>
<sequence length="1473" mass="159256">MPSSVKRNVGNLETVGIRTSEQLIKALKAPTDPPSGLKFSKIEIATFAAQANDSLSIPDRHLLLANWILELLSQSAKGKASSLVEPGRLWILLDVLLSADSKHHVDLDAIKKLASQHPAVSILTAFARRDVVSGKELMSCSRAMARLFSILAMKSASNNFDQINKCLEACLAAVPHWIAVDEGAASSILSEILSCWSLACVHSSNLKKASKFFLGDMYAVWVTAVQKARLSLQNERLATIIIDFGVVALLTDDTLRPYCVTAAEILEGTNAEAVDSSAHVLIATVIKSLQLKDETLQQASLQVLPTLLAQLVGRLVSNWPVLAPESITSAISGPLQQQLYVACLHSAVRRRFLDPIADCIRKSSPTGSSVTTQHLHHWQAEARRMLLQQVYDLGMFSTATADEEAWRSAFAHLLNDVVEDVRFVPAEGFISLDLLWQLDPTGMEKDSVRVLTLIADHEVAGNALSSGFQAARILVQHIVEHFSRTREIPRFCALLCDAAEAATGVSDTQSLLNPTSALASEGCASVWGSKLRGFLVPNQVAVIVEHFVVRSQVHCEAVGHLPENGIEADFDRSSTKRRRVQGKGQSTPRSSIDVSGAKGDAVAQKATAFFSMSSIMFRYLPAQESSATSTAQGLTKSIAEILIPTALKLLSQLRTSGSAIRATASLSAALIQCLSSITSFYEELAFFDISALPTLPRFPVHDYIDAATNKLPGDLRLSLLEAGLINAEQAMRDPSSQELLARQSHLDLNAMILQCLSTDATKLRPESSALPQATCQMLLSRWIPLLEILFDFNSLIDLADRALAAAATDEELMRRLISDARSNECATFLAAVCTAILQRLENLDGSKGSDSTAVVLALVKMDVMALPPPVRSALFKAVIKADFHIAKAKEQDQERVNCVLRRFIAELLNRDAPTDLQQSCAEWLSKVALGNGDTWSGPLQAATINAAVVIVRHLVAGSTEAEGSASAPLAFLKRTQTAKNTFGKRLSRNIATVLKSSSMGVDLSDEVLSCGSKHLSADTVQQLAGQLGEATQNEKTLLDIFDTLQSLQLLRRSTKAAPELSAASLAYGEAVVRFLSGHSQHFDTSDTVAAVAFELLRVGWSISSDSEAADNFSRLARWVSSLLASPNLEKWSSALRSEVTVRVRESFAVSEYETSLQSLEESLDSLLLVPGKETNEASAVLFTMTLFLCNGPEGTGKTARAAFDRVVSGLLALPIRSLQGFHPSVLVAVVDMLESVCRQKAVLLRVSETMAVIDLCTRLVSPSVEDFRPTQDAAVTIYSGIVSTLTALVRQRQDILVGMMPSLTAVICHLITLLRSVPSDLGSKLLSAGHAGSAPAWLDLSKGSLGPTEADLLSRLFLSITARTASLPVIARQKKRGVDGEALGINTTTTSLARPFAKHAIHVLVAYCRMLNAPLSTTDANVRKALRPGLFALCDIVKNHERDAAMVSSLGPAEQVVFKDLWSRWEKQRYRGE</sequence>
<protein>
    <recommendedName>
        <fullName evidence="2">Nucleolar 27S pre-rRNA processing Urb2/Npa2 C-terminal domain-containing protein</fullName>
    </recommendedName>
</protein>
<reference evidence="4" key="2">
    <citation type="journal article" date="2019" name="IMA Fungus">
        <title>Genome sequencing and comparison of five Tilletia species to identify candidate genes for the detection of regulated species infecting wheat.</title>
        <authorList>
            <person name="Nguyen H.D.T."/>
            <person name="Sultana T."/>
            <person name="Kesanakurti P."/>
            <person name="Hambleton S."/>
        </authorList>
    </citation>
    <scope>NUCLEOTIDE SEQUENCE</scope>
    <source>
        <strain evidence="4">DAOMC 238032</strain>
    </source>
</reference>